<dbReference type="Proteomes" id="UP000230066">
    <property type="component" value="Unassembled WGS sequence"/>
</dbReference>
<evidence type="ECO:0000313" key="2">
    <source>
        <dbReference type="EMBL" id="THD21677.1"/>
    </source>
</evidence>
<protein>
    <submittedName>
        <fullName evidence="2">Uncharacterized protein</fullName>
    </submittedName>
</protein>
<comment type="caution">
    <text evidence="2">The sequence shown here is derived from an EMBL/GenBank/DDBJ whole genome shotgun (WGS) entry which is preliminary data.</text>
</comment>
<gene>
    <name evidence="2" type="ORF">D915_007383</name>
</gene>
<dbReference type="AlphaFoldDB" id="A0A4E0RLH5"/>
<organism evidence="2 3">
    <name type="scientific">Fasciola hepatica</name>
    <name type="common">Liver fluke</name>
    <dbReference type="NCBI Taxonomy" id="6192"/>
    <lineage>
        <taxon>Eukaryota</taxon>
        <taxon>Metazoa</taxon>
        <taxon>Spiralia</taxon>
        <taxon>Lophotrochozoa</taxon>
        <taxon>Platyhelminthes</taxon>
        <taxon>Trematoda</taxon>
        <taxon>Digenea</taxon>
        <taxon>Plagiorchiida</taxon>
        <taxon>Echinostomata</taxon>
        <taxon>Echinostomatoidea</taxon>
        <taxon>Fasciolidae</taxon>
        <taxon>Fasciola</taxon>
    </lineage>
</organism>
<name>A0A4E0RLH5_FASHE</name>
<evidence type="ECO:0000256" key="1">
    <source>
        <dbReference type="SAM" id="MobiDB-lite"/>
    </source>
</evidence>
<feature type="region of interest" description="Disordered" evidence="1">
    <location>
        <begin position="157"/>
        <end position="176"/>
    </location>
</feature>
<keyword evidence="3" id="KW-1185">Reference proteome</keyword>
<feature type="non-terminal residue" evidence="2">
    <location>
        <position position="1"/>
    </location>
</feature>
<accession>A0A4E0RLH5</accession>
<evidence type="ECO:0000313" key="3">
    <source>
        <dbReference type="Proteomes" id="UP000230066"/>
    </source>
</evidence>
<proteinExistence type="predicted"/>
<reference evidence="2" key="1">
    <citation type="submission" date="2019-03" db="EMBL/GenBank/DDBJ databases">
        <title>Improved annotation for the trematode Fasciola hepatica.</title>
        <authorList>
            <person name="Choi Y.-J."/>
            <person name="Martin J."/>
            <person name="Mitreva M."/>
        </authorList>
    </citation>
    <scope>NUCLEOTIDE SEQUENCE [LARGE SCALE GENOMIC DNA]</scope>
</reference>
<sequence>TQLITSPTGRRIIKASVASLTGSHGSPLHGNSTLINSRRSASACSLPPLGSSPNDDLNEFPLHSNANGNAFLFSSSSTRGSWQPSRDAVSFLNNHQKQQNNTSRKANRLTEYVTTTGRSLVNGSVCAFPFLGDKFNVSSVSSFVTNNTIQALSASGSKVSSSTNTTTTTANSTGATTSLLSPTGKFFSQHQTGSHHQHHLRGLSFPPLAVDADLRGSLSSGINSTTAHSSDCFQRTLVYNLANDQTIVRSVKYHNSCHLQIKG</sequence>
<dbReference type="EMBL" id="JXXN02003346">
    <property type="protein sequence ID" value="THD21677.1"/>
    <property type="molecule type" value="Genomic_DNA"/>
</dbReference>